<proteinExistence type="predicted"/>
<evidence type="ECO:0000313" key="2">
    <source>
        <dbReference type="Proteomes" id="UP001500795"/>
    </source>
</evidence>
<gene>
    <name evidence="1" type="ORF">GCM10022394_19830</name>
</gene>
<keyword evidence="2" id="KW-1185">Reference proteome</keyword>
<protein>
    <submittedName>
        <fullName evidence="1">Uncharacterized protein</fullName>
    </submittedName>
</protein>
<organism evidence="1 2">
    <name type="scientific">Zobellella aerophila</name>
    <dbReference type="NCBI Taxonomy" id="870480"/>
    <lineage>
        <taxon>Bacteria</taxon>
        <taxon>Pseudomonadati</taxon>
        <taxon>Pseudomonadota</taxon>
        <taxon>Gammaproteobacteria</taxon>
        <taxon>Aeromonadales</taxon>
        <taxon>Aeromonadaceae</taxon>
        <taxon>Zobellella</taxon>
    </lineage>
</organism>
<name>A0ABP6VWU1_9GAMM</name>
<reference evidence="2" key="1">
    <citation type="journal article" date="2019" name="Int. J. Syst. Evol. Microbiol.">
        <title>The Global Catalogue of Microorganisms (GCM) 10K type strain sequencing project: providing services to taxonomists for standard genome sequencing and annotation.</title>
        <authorList>
            <consortium name="The Broad Institute Genomics Platform"/>
            <consortium name="The Broad Institute Genome Sequencing Center for Infectious Disease"/>
            <person name="Wu L."/>
            <person name="Ma J."/>
        </authorList>
    </citation>
    <scope>NUCLEOTIDE SEQUENCE [LARGE SCALE GENOMIC DNA]</scope>
    <source>
        <strain evidence="2">JCM 17110</strain>
    </source>
</reference>
<sequence length="75" mass="8002">MVDNEVLPTLLNLRKYNGQAGEILAGVQGHAQRHKTRYACSPAGQLRASGPVGTGCPGSDLLNNAEKLKQQLQAF</sequence>
<accession>A0ABP6VWU1</accession>
<comment type="caution">
    <text evidence="1">The sequence shown here is derived from an EMBL/GenBank/DDBJ whole genome shotgun (WGS) entry which is preliminary data.</text>
</comment>
<evidence type="ECO:0000313" key="1">
    <source>
        <dbReference type="EMBL" id="GAA3540112.1"/>
    </source>
</evidence>
<dbReference type="EMBL" id="BAABCX010000002">
    <property type="protein sequence ID" value="GAA3540112.1"/>
    <property type="molecule type" value="Genomic_DNA"/>
</dbReference>
<dbReference type="Proteomes" id="UP001500795">
    <property type="component" value="Unassembled WGS sequence"/>
</dbReference>